<evidence type="ECO:0000313" key="2">
    <source>
        <dbReference type="Proteomes" id="UP000324222"/>
    </source>
</evidence>
<dbReference type="Proteomes" id="UP000324222">
    <property type="component" value="Unassembled WGS sequence"/>
</dbReference>
<keyword evidence="2" id="KW-1185">Reference proteome</keyword>
<accession>A0A5B7J0G1</accession>
<dbReference type="AlphaFoldDB" id="A0A5B7J0G1"/>
<reference evidence="1 2" key="1">
    <citation type="submission" date="2019-05" db="EMBL/GenBank/DDBJ databases">
        <title>Another draft genome of Portunus trituberculatus and its Hox gene families provides insights of decapod evolution.</title>
        <authorList>
            <person name="Jeong J.-H."/>
            <person name="Song I."/>
            <person name="Kim S."/>
            <person name="Choi T."/>
            <person name="Kim D."/>
            <person name="Ryu S."/>
            <person name="Kim W."/>
        </authorList>
    </citation>
    <scope>NUCLEOTIDE SEQUENCE [LARGE SCALE GENOMIC DNA]</scope>
    <source>
        <tissue evidence="1">Muscle</tissue>
    </source>
</reference>
<proteinExistence type="predicted"/>
<comment type="caution">
    <text evidence="1">The sequence shown here is derived from an EMBL/GenBank/DDBJ whole genome shotgun (WGS) entry which is preliminary data.</text>
</comment>
<protein>
    <submittedName>
        <fullName evidence="1">Uncharacterized protein</fullName>
    </submittedName>
</protein>
<evidence type="ECO:0000313" key="1">
    <source>
        <dbReference type="EMBL" id="MPC87167.1"/>
    </source>
</evidence>
<gene>
    <name evidence="1" type="ORF">E2C01_082019</name>
</gene>
<organism evidence="1 2">
    <name type="scientific">Portunus trituberculatus</name>
    <name type="common">Swimming crab</name>
    <name type="synonym">Neptunus trituberculatus</name>
    <dbReference type="NCBI Taxonomy" id="210409"/>
    <lineage>
        <taxon>Eukaryota</taxon>
        <taxon>Metazoa</taxon>
        <taxon>Ecdysozoa</taxon>
        <taxon>Arthropoda</taxon>
        <taxon>Crustacea</taxon>
        <taxon>Multicrustacea</taxon>
        <taxon>Malacostraca</taxon>
        <taxon>Eumalacostraca</taxon>
        <taxon>Eucarida</taxon>
        <taxon>Decapoda</taxon>
        <taxon>Pleocyemata</taxon>
        <taxon>Brachyura</taxon>
        <taxon>Eubrachyura</taxon>
        <taxon>Portunoidea</taxon>
        <taxon>Portunidae</taxon>
        <taxon>Portuninae</taxon>
        <taxon>Portunus</taxon>
    </lineage>
</organism>
<sequence>MPVKVKMSTLRTYIDALLDYSKYPEITSHYNSLRMVREIIIKEQYSGGTQTKVSSFFTPIWPQSAPSQTSASQPGTSG</sequence>
<dbReference type="EMBL" id="VSRR010073693">
    <property type="protein sequence ID" value="MPC87167.1"/>
    <property type="molecule type" value="Genomic_DNA"/>
</dbReference>
<name>A0A5B7J0G1_PORTR</name>